<dbReference type="PANTHER" id="PTHR43867:SF2">
    <property type="entry name" value="CELLULOSE SYNTHASE CATALYTIC SUBUNIT A [UDP-FORMING]"/>
    <property type="match status" value="1"/>
</dbReference>
<dbReference type="InterPro" id="IPR029044">
    <property type="entry name" value="Nucleotide-diphossugar_trans"/>
</dbReference>
<evidence type="ECO:0000256" key="1">
    <source>
        <dbReference type="ARBA" id="ARBA00004141"/>
    </source>
</evidence>
<name>A0A1F7WZX4_9BACT</name>
<dbReference type="Proteomes" id="UP000176939">
    <property type="component" value="Unassembled WGS sequence"/>
</dbReference>
<dbReference type="SUPFAM" id="SSF53448">
    <property type="entry name" value="Nucleotide-diphospho-sugar transferases"/>
    <property type="match status" value="1"/>
</dbReference>
<sequence length="603" mass="67483">MSEDYKKSNVAAVCGYQWHVLNKSENWITRGVRTEYSGSYVIERSGTEIYGGMKLIHGSVYAIRRDALEAVGWDTSITEDFELTLKLYNKGYKVVYTPYIQAPAECVSTLRRLIRQRMRWSEGHSHNIKKMFVKLLIGEKKEIGGKKEFIPSPLTFTEKLEFLYLSPYYLQAFFFLIGTFSWLLSETVFPARLPFWTSLWGWSLVLTNLFALPLMNTVGLFLEESEEKDYLGLGSFIALSYLLVPFQAYASIKGFLEKEEGTWFRTPKTGRITDVFTRGRFYRFISGILPGRTPSIVPNQLSVATKYLALSTANNQFNSFNILHRKNKWLSKAVLSLLLIITISFYSMTKGVPEVLATPSNNLFAVDSTASANMGTSFQLTDNTWGSDHIATSVKPGNKVTGTFQFAPGTQNNATNDSTPATPDGRGWLYDTPFDSNGSIDSGTWNFGVCLNVTNADGDMEGYLRAIVHKVELTGTAPNKTISTSSIIYDSGTEFNATDIFAASGTNLYFSFTSSTTVGQVTFTDAKTQFYTEYYAVVPVQGDALDIAVFHSGDGTCTNDPAIDTPQWTIPENVIFLIAVSPLIPFMVIWLKRKKQINTFCFQ</sequence>
<keyword evidence="5 7" id="KW-1133">Transmembrane helix</keyword>
<dbReference type="Gene3D" id="3.90.550.10">
    <property type="entry name" value="Spore Coat Polysaccharide Biosynthesis Protein SpsA, Chain A"/>
    <property type="match status" value="1"/>
</dbReference>
<evidence type="ECO:0000313" key="10">
    <source>
        <dbReference type="Proteomes" id="UP000176939"/>
    </source>
</evidence>
<proteinExistence type="predicted"/>
<dbReference type="Pfam" id="PF13632">
    <property type="entry name" value="Glyco_trans_2_3"/>
    <property type="match status" value="1"/>
</dbReference>
<dbReference type="EMBL" id="MGFQ01000047">
    <property type="protein sequence ID" value="OGM08404.1"/>
    <property type="molecule type" value="Genomic_DNA"/>
</dbReference>
<dbReference type="GO" id="GO:0016020">
    <property type="term" value="C:membrane"/>
    <property type="evidence" value="ECO:0007669"/>
    <property type="project" value="UniProtKB-SubCell"/>
</dbReference>
<evidence type="ECO:0000256" key="3">
    <source>
        <dbReference type="ARBA" id="ARBA00022679"/>
    </source>
</evidence>
<feature type="transmembrane region" description="Helical" evidence="7">
    <location>
        <begin position="230"/>
        <end position="250"/>
    </location>
</feature>
<keyword evidence="2" id="KW-0328">Glycosyltransferase</keyword>
<evidence type="ECO:0000259" key="8">
    <source>
        <dbReference type="Pfam" id="PF13632"/>
    </source>
</evidence>
<dbReference type="AlphaFoldDB" id="A0A1F7WZX4"/>
<gene>
    <name evidence="9" type="ORF">A2Z67_05850</name>
</gene>
<reference evidence="9 10" key="1">
    <citation type="journal article" date="2016" name="Nat. Commun.">
        <title>Thousands of microbial genomes shed light on interconnected biogeochemical processes in an aquifer system.</title>
        <authorList>
            <person name="Anantharaman K."/>
            <person name="Brown C.T."/>
            <person name="Hug L.A."/>
            <person name="Sharon I."/>
            <person name="Castelle C.J."/>
            <person name="Probst A.J."/>
            <person name="Thomas B.C."/>
            <person name="Singh A."/>
            <person name="Wilkins M.J."/>
            <person name="Karaoz U."/>
            <person name="Brodie E.L."/>
            <person name="Williams K.H."/>
            <person name="Hubbard S.S."/>
            <person name="Banfield J.F."/>
        </authorList>
    </citation>
    <scope>NUCLEOTIDE SEQUENCE [LARGE SCALE GENOMIC DNA]</scope>
</reference>
<feature type="transmembrane region" description="Helical" evidence="7">
    <location>
        <begin position="162"/>
        <end position="183"/>
    </location>
</feature>
<accession>A0A1F7WZX4</accession>
<feature type="transmembrane region" description="Helical" evidence="7">
    <location>
        <begin position="574"/>
        <end position="591"/>
    </location>
</feature>
<organism evidence="9 10">
    <name type="scientific">Candidatus Woesebacteria bacterium RBG_13_36_22</name>
    <dbReference type="NCBI Taxonomy" id="1802478"/>
    <lineage>
        <taxon>Bacteria</taxon>
        <taxon>Candidatus Woeseibacteriota</taxon>
    </lineage>
</organism>
<evidence type="ECO:0000313" key="9">
    <source>
        <dbReference type="EMBL" id="OGM08404.1"/>
    </source>
</evidence>
<comment type="subcellular location">
    <subcellularLocation>
        <location evidence="1">Membrane</location>
        <topology evidence="1">Multi-pass membrane protein</topology>
    </subcellularLocation>
</comment>
<feature type="transmembrane region" description="Helical" evidence="7">
    <location>
        <begin position="195"/>
        <end position="215"/>
    </location>
</feature>
<evidence type="ECO:0000256" key="2">
    <source>
        <dbReference type="ARBA" id="ARBA00022676"/>
    </source>
</evidence>
<comment type="caution">
    <text evidence="9">The sequence shown here is derived from an EMBL/GenBank/DDBJ whole genome shotgun (WGS) entry which is preliminary data.</text>
</comment>
<feature type="domain" description="Glycosyltransferase 2-like" evidence="8">
    <location>
        <begin position="20"/>
        <end position="214"/>
    </location>
</feature>
<keyword evidence="4 7" id="KW-0812">Transmembrane</keyword>
<evidence type="ECO:0000256" key="6">
    <source>
        <dbReference type="ARBA" id="ARBA00023136"/>
    </source>
</evidence>
<keyword evidence="6 7" id="KW-0472">Membrane</keyword>
<dbReference type="InterPro" id="IPR050321">
    <property type="entry name" value="Glycosyltr_2/OpgH_subfam"/>
</dbReference>
<evidence type="ECO:0000256" key="4">
    <source>
        <dbReference type="ARBA" id="ARBA00022692"/>
    </source>
</evidence>
<evidence type="ECO:0000256" key="7">
    <source>
        <dbReference type="SAM" id="Phobius"/>
    </source>
</evidence>
<keyword evidence="3" id="KW-0808">Transferase</keyword>
<dbReference type="GO" id="GO:0016757">
    <property type="term" value="F:glycosyltransferase activity"/>
    <property type="evidence" value="ECO:0007669"/>
    <property type="project" value="UniProtKB-KW"/>
</dbReference>
<dbReference type="PANTHER" id="PTHR43867">
    <property type="entry name" value="CELLULOSE SYNTHASE CATALYTIC SUBUNIT A [UDP-FORMING]"/>
    <property type="match status" value="1"/>
</dbReference>
<evidence type="ECO:0000256" key="5">
    <source>
        <dbReference type="ARBA" id="ARBA00022989"/>
    </source>
</evidence>
<dbReference type="InterPro" id="IPR001173">
    <property type="entry name" value="Glyco_trans_2-like"/>
</dbReference>
<protein>
    <recommendedName>
        <fullName evidence="8">Glycosyltransferase 2-like domain-containing protein</fullName>
    </recommendedName>
</protein>